<dbReference type="InterPro" id="IPR032675">
    <property type="entry name" value="LRR_dom_sf"/>
</dbReference>
<evidence type="ECO:0008006" key="3">
    <source>
        <dbReference type="Google" id="ProtNLM"/>
    </source>
</evidence>
<sequence>MKDADWILIFKLKEFIDYFSINDLIQLSLICKKFRNCLSSAIFSTFNFNNFTNMRSYKTCVISDIENRYGSRVIHLHNAHSPLNSEMIDNIGKFNLDIKLYPIQSKKLEICYAEHYFYLLQAIPSLFTRLTTVAISNSKIKFETLQYLLDSIACLDNVELSNNKLTHNSLRSTAVYIKWPNSLKSLKICSNMISRIEDVNNSISPLTTIFRLTPTDYPLLYLKCLSKLKYFEYKHICLQPEYKNLCEFLKLNPQITSLKMTVTAFHPKLLTAVEHVNSLYNLHLSYERDQMSEVEYSHLSTLNTSGFVTITIHDFCKNYDKIIKKFPSLAGLLVEMDCSSIEKLFTLIKKLPSANNLHLKINLEHSNALKLTFPKLNNLNSLEFILNSTTSIKNISWNVDSCPNLKLVKFSKAKDQFYTSRPKINRKLTGCWKIIYFPNSVAYYKVI</sequence>
<keyword evidence="2" id="KW-1185">Reference proteome</keyword>
<dbReference type="EMBL" id="KQ964506">
    <property type="protein sequence ID" value="KXN70318.1"/>
    <property type="molecule type" value="Genomic_DNA"/>
</dbReference>
<evidence type="ECO:0000313" key="1">
    <source>
        <dbReference type="EMBL" id="KXN70318.1"/>
    </source>
</evidence>
<dbReference type="Proteomes" id="UP000070444">
    <property type="component" value="Unassembled WGS sequence"/>
</dbReference>
<evidence type="ECO:0000313" key="2">
    <source>
        <dbReference type="Proteomes" id="UP000070444"/>
    </source>
</evidence>
<dbReference type="Gene3D" id="3.80.10.10">
    <property type="entry name" value="Ribonuclease Inhibitor"/>
    <property type="match status" value="1"/>
</dbReference>
<dbReference type="AlphaFoldDB" id="A0A137P5M7"/>
<accession>A0A137P5M7</accession>
<gene>
    <name evidence="1" type="ORF">CONCODRAFT_70781</name>
</gene>
<dbReference type="SUPFAM" id="SSF52047">
    <property type="entry name" value="RNI-like"/>
    <property type="match status" value="1"/>
</dbReference>
<name>A0A137P5M7_CONC2</name>
<organism evidence="1 2">
    <name type="scientific">Conidiobolus coronatus (strain ATCC 28846 / CBS 209.66 / NRRL 28638)</name>
    <name type="common">Delacroixia coronata</name>
    <dbReference type="NCBI Taxonomy" id="796925"/>
    <lineage>
        <taxon>Eukaryota</taxon>
        <taxon>Fungi</taxon>
        <taxon>Fungi incertae sedis</taxon>
        <taxon>Zoopagomycota</taxon>
        <taxon>Entomophthoromycotina</taxon>
        <taxon>Entomophthoromycetes</taxon>
        <taxon>Entomophthorales</taxon>
        <taxon>Ancylistaceae</taxon>
        <taxon>Conidiobolus</taxon>
    </lineage>
</organism>
<protein>
    <recommendedName>
        <fullName evidence="3">F-box domain-containing protein</fullName>
    </recommendedName>
</protein>
<proteinExistence type="predicted"/>
<reference evidence="1 2" key="1">
    <citation type="journal article" date="2015" name="Genome Biol. Evol.">
        <title>Phylogenomic analyses indicate that early fungi evolved digesting cell walls of algal ancestors of land plants.</title>
        <authorList>
            <person name="Chang Y."/>
            <person name="Wang S."/>
            <person name="Sekimoto S."/>
            <person name="Aerts A.L."/>
            <person name="Choi C."/>
            <person name="Clum A."/>
            <person name="LaButti K.M."/>
            <person name="Lindquist E.A."/>
            <person name="Yee Ngan C."/>
            <person name="Ohm R.A."/>
            <person name="Salamov A.A."/>
            <person name="Grigoriev I.V."/>
            <person name="Spatafora J.W."/>
            <person name="Berbee M.L."/>
        </authorList>
    </citation>
    <scope>NUCLEOTIDE SEQUENCE [LARGE SCALE GENOMIC DNA]</scope>
    <source>
        <strain evidence="1 2">NRRL 28638</strain>
    </source>
</reference>